<dbReference type="PANTHER" id="PTHR13847:SF283">
    <property type="entry name" value="TRNA 5-METHYLAMINOMETHYL-2-THIOURIDINE BIOSYNTHESIS BIFUNCTIONAL PROTEIN MNMC"/>
    <property type="match status" value="1"/>
</dbReference>
<dbReference type="SUPFAM" id="SSF53335">
    <property type="entry name" value="S-adenosyl-L-methionine-dependent methyltransferases"/>
    <property type="match status" value="1"/>
</dbReference>
<dbReference type="NCBIfam" id="NF033855">
    <property type="entry name" value="tRNA_MNMC2"/>
    <property type="match status" value="1"/>
</dbReference>
<name>A0A346NNF9_9ALTE</name>
<keyword evidence="4 10" id="KW-0808">Transferase</keyword>
<feature type="domain" description="MnmC-like methyltransferase" evidence="12">
    <location>
        <begin position="117"/>
        <end position="240"/>
    </location>
</feature>
<evidence type="ECO:0000256" key="8">
    <source>
        <dbReference type="ARBA" id="ARBA00023002"/>
    </source>
</evidence>
<keyword evidence="3 10" id="KW-0285">Flavoprotein</keyword>
<dbReference type="EMBL" id="CP031769">
    <property type="protein sequence ID" value="AXR07066.1"/>
    <property type="molecule type" value="Genomic_DNA"/>
</dbReference>
<sequence>MKTRHAKVHFNEQGTPIADDFDDVYFSNDSGIDETLHVFIAGNDLPQRWLEHNQKHFVIAETGLGTGLNCLVAMQAFAHFRQQNPTHVLKQLFILTTEMFPLTREDLKQALARFEPLSEAAGLLAEQYPVNLDGCHRLCFDRYSTVLDIWLGDVHSLLGQWHCPADGLVDAWFLDGFAPSKNPQMWTAALFSQMARLTRTGGTLATFTVAGVVKRGLREAGFTISKRPGFGRKRDMLSGVYLHDKHSDSKAFPIENPYYRYTQSALQPTQQVAIVGGGLAGATMALALTRRGLNVTLITPKAELADGASGNPQGGFYPQLHAQPSRPSNIQAHSFLFARRYYQEILDQGATFAHDWCGVLLLDFNANVAARHQALLHNGAWPSELISGVSQTQASTIAGLPVPTGALYCKSGGWLSPPELVQAMVTLASREGRLTVMHDTRVTAISQANEHEQTGRANHVTLTTNKGVIQVDHAILCTGADSHHLGLERFLPLRAVRGQVESIKSTGALRSLQTVLCHKGYLTPAWHGRHAMGSTYVKGDTDTAVRPSESTQNQQLHQLTLAHADWHHLLRSDGTARAAIRLGLPDHLPAAGALPLPLDDCARWHALSKGVGLSKVPKPPAQAVHVLTGLGSRGLTTAPLMAEILASQLCGEPLPMANELLNSVNPQRFVVRQCIRSESSA</sequence>
<dbReference type="Gene3D" id="3.30.9.10">
    <property type="entry name" value="D-Amino Acid Oxidase, subunit A, domain 2"/>
    <property type="match status" value="1"/>
</dbReference>
<dbReference type="PANTHER" id="PTHR13847">
    <property type="entry name" value="SARCOSINE DEHYDROGENASE-RELATED"/>
    <property type="match status" value="1"/>
</dbReference>
<dbReference type="RefSeq" id="WP_117317224.1">
    <property type="nucleotide sequence ID" value="NZ_CP031769.1"/>
</dbReference>
<dbReference type="AlphaFoldDB" id="A0A346NNF9"/>
<dbReference type="NCBIfam" id="TIGR03197">
    <property type="entry name" value="MnmC_Cterm"/>
    <property type="match status" value="1"/>
</dbReference>
<comment type="function">
    <text evidence="10">Catalyzes the last two steps in the biosynthesis of 5-methylaminomethyl-2-thiouridine (mnm(5)s(2)U) at the wobble position (U34) in tRNA. Catalyzes the FAD-dependent demodification of cmnm(5)s(2)U34 to nm(5)s(2)U34, followed by the transfer of a methyl group from S-adenosyl-L-methionine to nm(5)s(2)U34, to form mnm(5)s(2)U34.</text>
</comment>
<evidence type="ECO:0000259" key="12">
    <source>
        <dbReference type="Pfam" id="PF05430"/>
    </source>
</evidence>
<evidence type="ECO:0000256" key="2">
    <source>
        <dbReference type="ARBA" id="ARBA00022603"/>
    </source>
</evidence>
<dbReference type="EC" id="2.1.1.61" evidence="10"/>
<dbReference type="OrthoDB" id="9786494at2"/>
<dbReference type="InterPro" id="IPR036188">
    <property type="entry name" value="FAD/NAD-bd_sf"/>
</dbReference>
<dbReference type="SUPFAM" id="SSF51905">
    <property type="entry name" value="FAD/NAD(P)-binding domain"/>
    <property type="match status" value="1"/>
</dbReference>
<evidence type="ECO:0000256" key="5">
    <source>
        <dbReference type="ARBA" id="ARBA00022691"/>
    </source>
</evidence>
<evidence type="ECO:0000256" key="3">
    <source>
        <dbReference type="ARBA" id="ARBA00022630"/>
    </source>
</evidence>
<keyword evidence="5 10" id="KW-0949">S-adenosyl-L-methionine</keyword>
<dbReference type="Gene3D" id="3.50.50.60">
    <property type="entry name" value="FAD/NAD(P)-binding domain"/>
    <property type="match status" value="1"/>
</dbReference>
<protein>
    <recommendedName>
        <fullName evidence="10">tRNA 5-methylaminomethyl-2-thiouridine biosynthesis bifunctional protein MnmC</fullName>
        <shortName evidence="10">tRNA mnm(5)s(2)U biosynthesis bifunctional protein</shortName>
    </recommendedName>
    <domain>
        <recommendedName>
            <fullName evidence="10">tRNA (mnm(5)s(2)U34)-methyltransferase</fullName>
            <ecNumber evidence="10">2.1.1.61</ecNumber>
        </recommendedName>
    </domain>
    <domain>
        <recommendedName>
            <fullName evidence="10">FAD-dependent cmnm(5)s(2)U34 oxidoreductase</fullName>
            <ecNumber evidence="10">1.5.-.-</ecNumber>
        </recommendedName>
    </domain>
</protein>
<comment type="subcellular location">
    <subcellularLocation>
        <location evidence="10">Cytoplasm</location>
    </subcellularLocation>
</comment>
<feature type="region of interest" description="FAD-dependent cmnm(5)s(2)U34 oxidoreductase" evidence="10">
    <location>
        <begin position="275"/>
        <end position="681"/>
    </location>
</feature>
<dbReference type="InterPro" id="IPR008471">
    <property type="entry name" value="MnmC-like_methylTransf"/>
</dbReference>
<dbReference type="Pfam" id="PF05430">
    <property type="entry name" value="Methyltransf_30"/>
    <property type="match status" value="1"/>
</dbReference>
<gene>
    <name evidence="10 13" type="primary">mnmC</name>
    <name evidence="13" type="ORF">D0Y50_12320</name>
</gene>
<comment type="catalytic activity">
    <reaction evidence="10">
        <text>5-aminomethyl-2-thiouridine(34) in tRNA + S-adenosyl-L-methionine = 5-methylaminomethyl-2-thiouridine(34) in tRNA + S-adenosyl-L-homocysteine + H(+)</text>
        <dbReference type="Rhea" id="RHEA:19569"/>
        <dbReference type="Rhea" id="RHEA-COMP:10195"/>
        <dbReference type="Rhea" id="RHEA-COMP:10197"/>
        <dbReference type="ChEBI" id="CHEBI:15378"/>
        <dbReference type="ChEBI" id="CHEBI:57856"/>
        <dbReference type="ChEBI" id="CHEBI:59789"/>
        <dbReference type="ChEBI" id="CHEBI:74454"/>
        <dbReference type="ChEBI" id="CHEBI:74455"/>
        <dbReference type="EC" id="2.1.1.61"/>
    </reaction>
</comment>
<keyword evidence="6 10" id="KW-0819">tRNA processing</keyword>
<organism evidence="13 14">
    <name type="scientific">Salinimonas sediminis</name>
    <dbReference type="NCBI Taxonomy" id="2303538"/>
    <lineage>
        <taxon>Bacteria</taxon>
        <taxon>Pseudomonadati</taxon>
        <taxon>Pseudomonadota</taxon>
        <taxon>Gammaproteobacteria</taxon>
        <taxon>Alteromonadales</taxon>
        <taxon>Alteromonadaceae</taxon>
        <taxon>Alteromonas/Salinimonas group</taxon>
        <taxon>Salinimonas</taxon>
    </lineage>
</organism>
<evidence type="ECO:0000256" key="7">
    <source>
        <dbReference type="ARBA" id="ARBA00022827"/>
    </source>
</evidence>
<dbReference type="GO" id="GO:0004808">
    <property type="term" value="F:tRNA (5-methylaminomethyl-2-thiouridylate)(34)-methyltransferase activity"/>
    <property type="evidence" value="ECO:0007669"/>
    <property type="project" value="UniProtKB-EC"/>
</dbReference>
<dbReference type="InterPro" id="IPR006076">
    <property type="entry name" value="FAD-dep_OxRdtase"/>
</dbReference>
<dbReference type="InterPro" id="IPR029063">
    <property type="entry name" value="SAM-dependent_MTases_sf"/>
</dbReference>
<dbReference type="KEGG" id="salm:D0Y50_12320"/>
<accession>A0A346NNF9</accession>
<dbReference type="HAMAP" id="MF_01102">
    <property type="entry name" value="MnmC"/>
    <property type="match status" value="1"/>
</dbReference>
<dbReference type="GO" id="GO:0002097">
    <property type="term" value="P:tRNA wobble base modification"/>
    <property type="evidence" value="ECO:0007669"/>
    <property type="project" value="UniProtKB-UniRule"/>
</dbReference>
<evidence type="ECO:0000259" key="11">
    <source>
        <dbReference type="Pfam" id="PF01266"/>
    </source>
</evidence>
<dbReference type="PRINTS" id="PR00420">
    <property type="entry name" value="RNGMNOXGNASE"/>
</dbReference>
<keyword evidence="2 10" id="KW-0489">Methyltransferase</keyword>
<keyword evidence="14" id="KW-1185">Reference proteome</keyword>
<reference evidence="13 14" key="1">
    <citation type="submission" date="2018-08" db="EMBL/GenBank/DDBJ databases">
        <title>Salinimonas sediminis sp. nov., a piezophilic bacterium isolated from a deep-sea sediment sample from the New Britain Trench.</title>
        <authorList>
            <person name="Cao J."/>
        </authorList>
    </citation>
    <scope>NUCLEOTIDE SEQUENCE [LARGE SCALE GENOMIC DNA]</scope>
    <source>
        <strain evidence="13 14">N102</strain>
    </source>
</reference>
<keyword evidence="1 10" id="KW-0963">Cytoplasm</keyword>
<feature type="region of interest" description="tRNA (mnm(5)s(2)U34)-methyltransferase" evidence="10">
    <location>
        <begin position="1"/>
        <end position="242"/>
    </location>
</feature>
<evidence type="ECO:0000313" key="13">
    <source>
        <dbReference type="EMBL" id="AXR07066.1"/>
    </source>
</evidence>
<keyword evidence="8 10" id="KW-0560">Oxidoreductase</keyword>
<evidence type="ECO:0000256" key="4">
    <source>
        <dbReference type="ARBA" id="ARBA00022679"/>
    </source>
</evidence>
<comment type="similarity">
    <text evidence="10">In the N-terminal section; belongs to the methyltransferase superfamily. tRNA (mnm(5)s(2)U34)-methyltransferase family.</text>
</comment>
<dbReference type="GO" id="GO:0050660">
    <property type="term" value="F:flavin adenine dinucleotide binding"/>
    <property type="evidence" value="ECO:0007669"/>
    <property type="project" value="UniProtKB-UniRule"/>
</dbReference>
<keyword evidence="9 10" id="KW-0511">Multifunctional enzyme</keyword>
<evidence type="ECO:0000256" key="10">
    <source>
        <dbReference type="HAMAP-Rule" id="MF_01102"/>
    </source>
</evidence>
<dbReference type="InterPro" id="IPR017610">
    <property type="entry name" value="tRNA_S-uridine_synth_MnmC_C"/>
</dbReference>
<dbReference type="Proteomes" id="UP000262073">
    <property type="component" value="Chromosome"/>
</dbReference>
<dbReference type="InterPro" id="IPR023032">
    <property type="entry name" value="tRNA_MAMT_biosynth_bifunc_MnmC"/>
</dbReference>
<dbReference type="Gene3D" id="3.40.50.150">
    <property type="entry name" value="Vaccinia Virus protein VP39"/>
    <property type="match status" value="1"/>
</dbReference>
<dbReference type="GO" id="GO:0005737">
    <property type="term" value="C:cytoplasm"/>
    <property type="evidence" value="ECO:0007669"/>
    <property type="project" value="UniProtKB-SubCell"/>
</dbReference>
<evidence type="ECO:0000256" key="9">
    <source>
        <dbReference type="ARBA" id="ARBA00023268"/>
    </source>
</evidence>
<evidence type="ECO:0000256" key="1">
    <source>
        <dbReference type="ARBA" id="ARBA00022490"/>
    </source>
</evidence>
<feature type="domain" description="FAD dependent oxidoreductase" evidence="11">
    <location>
        <begin position="272"/>
        <end position="647"/>
    </location>
</feature>
<evidence type="ECO:0000313" key="14">
    <source>
        <dbReference type="Proteomes" id="UP000262073"/>
    </source>
</evidence>
<dbReference type="NCBIfam" id="NF002481">
    <property type="entry name" value="PRK01747.1-2"/>
    <property type="match status" value="1"/>
</dbReference>
<dbReference type="InterPro" id="IPR047785">
    <property type="entry name" value="tRNA_MNMC2"/>
</dbReference>
<comment type="cofactor">
    <cofactor evidence="10">
        <name>FAD</name>
        <dbReference type="ChEBI" id="CHEBI:57692"/>
    </cofactor>
</comment>
<evidence type="ECO:0000256" key="6">
    <source>
        <dbReference type="ARBA" id="ARBA00022694"/>
    </source>
</evidence>
<dbReference type="GO" id="GO:0016645">
    <property type="term" value="F:oxidoreductase activity, acting on the CH-NH group of donors"/>
    <property type="evidence" value="ECO:0007669"/>
    <property type="project" value="InterPro"/>
</dbReference>
<dbReference type="GO" id="GO:0032259">
    <property type="term" value="P:methylation"/>
    <property type="evidence" value="ECO:0007669"/>
    <property type="project" value="UniProtKB-KW"/>
</dbReference>
<proteinExistence type="inferred from homology"/>
<dbReference type="Pfam" id="PF01266">
    <property type="entry name" value="DAO"/>
    <property type="match status" value="1"/>
</dbReference>
<dbReference type="EC" id="1.5.-.-" evidence="10"/>
<keyword evidence="7 10" id="KW-0274">FAD</keyword>
<comment type="similarity">
    <text evidence="10">In the C-terminal section; belongs to the DAO family.</text>
</comment>